<feature type="domain" description="Crassvirus muzzle protein N-terminal region" evidence="1">
    <location>
        <begin position="724"/>
        <end position="864"/>
    </location>
</feature>
<proteinExistence type="predicted"/>
<organism evidence="2">
    <name type="scientific">marine sediment metagenome</name>
    <dbReference type="NCBI Taxonomy" id="412755"/>
    <lineage>
        <taxon>unclassified sequences</taxon>
        <taxon>metagenomes</taxon>
        <taxon>ecological metagenomes</taxon>
    </lineage>
</organism>
<gene>
    <name evidence="2" type="ORF">LCGC14_0337330</name>
</gene>
<dbReference type="Pfam" id="PF25731">
    <property type="entry name" value="crAss_MUZ"/>
    <property type="match status" value="1"/>
</dbReference>
<evidence type="ECO:0000313" key="2">
    <source>
        <dbReference type="EMBL" id="KKN79711.1"/>
    </source>
</evidence>
<dbReference type="EMBL" id="LAZR01000243">
    <property type="protein sequence ID" value="KKN79711.1"/>
    <property type="molecule type" value="Genomic_DNA"/>
</dbReference>
<accession>A0A0F9W1Z1</accession>
<evidence type="ECO:0000259" key="1">
    <source>
        <dbReference type="Pfam" id="PF25731"/>
    </source>
</evidence>
<dbReference type="InterPro" id="IPR057889">
    <property type="entry name" value="crAss_MUZ_N"/>
</dbReference>
<reference evidence="2" key="1">
    <citation type="journal article" date="2015" name="Nature">
        <title>Complex archaea that bridge the gap between prokaryotes and eukaryotes.</title>
        <authorList>
            <person name="Spang A."/>
            <person name="Saw J.H."/>
            <person name="Jorgensen S.L."/>
            <person name="Zaremba-Niedzwiedzka K."/>
            <person name="Martijn J."/>
            <person name="Lind A.E."/>
            <person name="van Eijk R."/>
            <person name="Schleper C."/>
            <person name="Guy L."/>
            <person name="Ettema T.J."/>
        </authorList>
    </citation>
    <scope>NUCLEOTIDE SEQUENCE</scope>
</reference>
<comment type="caution">
    <text evidence="2">The sequence shown here is derived from an EMBL/GenBank/DDBJ whole genome shotgun (WGS) entry which is preliminary data.</text>
</comment>
<protein>
    <recommendedName>
        <fullName evidence="1">Crassvirus muzzle protein N-terminal region domain-containing protein</fullName>
    </recommendedName>
</protein>
<name>A0A0F9W1Z1_9ZZZZ</name>
<sequence>MLKKKAFGKLNSDAGDYDLANNDYRDCNDFILIKDGASLTPRRQNVKGNSLIPSESIGTNDRTLGDYYDEKNNRVIFVNDHQDNTVGLYYYYPEDNTITKRVDSDIFNLGTIEDVSEIYVVQNYVIWKDDDDQVRQYNMDDDAPSFFTGNDKLIMLLRPQPWQSAWATRGVNTLLGVNKITSNSYQFAYQYIFEDDSESVISPLSQANLADTTYRVYNDVTDNTIRLYIPIVSIDSLRHINLYYRRNDEDEYYLFERFNKWSDTDTTVDPVTERATTAYFFDFTGGEAASAVASEQIIKKQESIPWKTKSIVFAQNRLFMTRQVVNQEIDNLNNFIFTAYAVDILNSRDMYCMPGASYTVGIEFFNKEMNSTTVVKTDDVNVPEIYSNNLEYIEKTASYQIRVRLSGTPPTNFDYYRILMTKNQKYIQWCQVSVHMLFFKEDYLFGVSEPGTKEFRDGSSIYYLADNLPNLDPIDDQITKIHLQLPVNMPFDIEPSKHRVRIISDFFSSSNHGAATFSDEAIHEIRGDKIVVGNFGIKDWTWLNYVAPGRPSLSIPILMEIFVPTETVDGTFFEVGREFRIIEQGGNRVFEKTDITLEGDVRFFEERPETNAFWVFRWIKSAFHSNRSEYSKMDGFQQSLTTTKKPPPEFLSKVLIDIWGIVGVLRNEGDDIYTHDYSKLASNRGRPNIDADYIQINAGHSIAFSRPLLTNTGLNGLNNVDSDAYQDLDSEFGEVNKLVSLHDNLMLAIHARSVTSMYIGERYLKQADSRDISVITDKVISHHRSQQGAYGTINPESVVVADGKAYWWDALRGCIAGYDNNGIDELSKLAEMKTFFREISDIIKPYRDSHAVIGEYHEFHDLIIWTFKPILVDGNTIFAGVTIAYHVTGKYFLTKFRFIAERYGRIPQGIVSFKNGKLYRHDANSNYCNFYGVQYTPNMTLLLNDLPSVDKMFENINLDANVKLLLQLTAGDMYTEIDKVDYVERHNSLYADVMRDMNTPNKINPKFTGDNVLGQIATLVIMPHDEDRASYVEINEISYGYQILQGQEIENKTEK</sequence>
<dbReference type="AlphaFoldDB" id="A0A0F9W1Z1"/>